<feature type="chain" id="PRO_5040821990" evidence="1">
    <location>
        <begin position="22"/>
        <end position="410"/>
    </location>
</feature>
<protein>
    <submittedName>
        <fullName evidence="2">Uncharacterized protein</fullName>
    </submittedName>
</protein>
<evidence type="ECO:0000313" key="2">
    <source>
        <dbReference type="EMBL" id="MCT2559368.1"/>
    </source>
</evidence>
<keyword evidence="1" id="KW-0732">Signal</keyword>
<proteinExistence type="predicted"/>
<organism evidence="2 3">
    <name type="scientific">Tsuneonella litorea</name>
    <dbReference type="NCBI Taxonomy" id="2976475"/>
    <lineage>
        <taxon>Bacteria</taxon>
        <taxon>Pseudomonadati</taxon>
        <taxon>Pseudomonadota</taxon>
        <taxon>Alphaproteobacteria</taxon>
        <taxon>Sphingomonadales</taxon>
        <taxon>Erythrobacteraceae</taxon>
        <taxon>Tsuneonella</taxon>
    </lineage>
</organism>
<dbReference type="Proteomes" id="UP001142648">
    <property type="component" value="Unassembled WGS sequence"/>
</dbReference>
<keyword evidence="3" id="KW-1185">Reference proteome</keyword>
<feature type="signal peptide" evidence="1">
    <location>
        <begin position="1"/>
        <end position="21"/>
    </location>
</feature>
<sequence length="410" mass="42277">MRYRLLACAAIVCSTAAAMLAAPALSKGDTPTVARYAVDAGTTTGIAGMGAGGGLGAAMRMMRGGSGQMVHALTLRLGSSRAATGVPRADHFMPPAAQLGVSVPLVSPERGQGGGVSPGSFPQGQVPRGRLLLFWGCGERAPAGQPVVIDFSKIASGQVPPGLFAQAMNLPDDWEVLVSNSASYGEWPNGRDSKAVKANASLLGPHRVTSTYAPEISFTLADDFMPPLVARSAGTPTGATRLDWNALPRATGYYAWAMGAKNGGGDDRDMVWWSSAGSQQFGGPLAGWLSPAAVARLVAAKTVMPPAQTRCTIPAEVTAAGGEMLMTQLFAYGPQADFAYPARPANTNAAWRPEWIARVRFRSNTALLIGMPGLDDAEAGAPRGAEAAPAAKPKCKGLKGIAMRAAGLCE</sequence>
<dbReference type="AlphaFoldDB" id="A0A9X3ALJ3"/>
<reference evidence="2" key="1">
    <citation type="submission" date="2022-09" db="EMBL/GenBank/DDBJ databases">
        <title>The genome sequence of Tsuneonella sp. YG55.</title>
        <authorList>
            <person name="Liu Y."/>
        </authorList>
    </citation>
    <scope>NUCLEOTIDE SEQUENCE</scope>
    <source>
        <strain evidence="2">YG55</strain>
    </source>
</reference>
<evidence type="ECO:0000313" key="3">
    <source>
        <dbReference type="Proteomes" id="UP001142648"/>
    </source>
</evidence>
<dbReference type="RefSeq" id="WP_259962256.1">
    <property type="nucleotide sequence ID" value="NZ_JAOAMV010000005.1"/>
</dbReference>
<evidence type="ECO:0000256" key="1">
    <source>
        <dbReference type="SAM" id="SignalP"/>
    </source>
</evidence>
<accession>A0A9X3ALJ3</accession>
<comment type="caution">
    <text evidence="2">The sequence shown here is derived from an EMBL/GenBank/DDBJ whole genome shotgun (WGS) entry which is preliminary data.</text>
</comment>
<dbReference type="EMBL" id="JAOAMV010000005">
    <property type="protein sequence ID" value="MCT2559368.1"/>
    <property type="molecule type" value="Genomic_DNA"/>
</dbReference>
<gene>
    <name evidence="2" type="ORF">N0B51_10295</name>
</gene>
<name>A0A9X3ALJ3_9SPHN</name>